<dbReference type="AlphaFoldDB" id="A0AAW6D4R7"/>
<organism evidence="1 2">
    <name type="scientific">Streptococcus salivarius</name>
    <dbReference type="NCBI Taxonomy" id="1304"/>
    <lineage>
        <taxon>Bacteria</taxon>
        <taxon>Bacillati</taxon>
        <taxon>Bacillota</taxon>
        <taxon>Bacilli</taxon>
        <taxon>Lactobacillales</taxon>
        <taxon>Streptococcaceae</taxon>
        <taxon>Streptococcus</taxon>
    </lineage>
</organism>
<sequence>MATTTIFFIKTITFLEKKLWRRRRKTTPPYSSPEGKNNDLYPGKILNTLLV</sequence>
<dbReference type="Proteomes" id="UP001210204">
    <property type="component" value="Unassembled WGS sequence"/>
</dbReference>
<proteinExistence type="predicted"/>
<accession>A0AAW6D4R7</accession>
<name>A0AAW6D4R7_STRSL</name>
<protein>
    <submittedName>
        <fullName evidence="1">Uncharacterized protein</fullName>
    </submittedName>
</protein>
<comment type="caution">
    <text evidence="1">The sequence shown here is derived from an EMBL/GenBank/DDBJ whole genome shotgun (WGS) entry which is preliminary data.</text>
</comment>
<reference evidence="1" key="1">
    <citation type="submission" date="2023-01" db="EMBL/GenBank/DDBJ databases">
        <title>Human gut microbiome strain richness.</title>
        <authorList>
            <person name="Chen-Liaw A."/>
        </authorList>
    </citation>
    <scope>NUCLEOTIDE SEQUENCE</scope>
    <source>
        <strain evidence="1">1001095st1_G4_1001095IJ_161003</strain>
    </source>
</reference>
<dbReference type="EMBL" id="JAQMJT010000006">
    <property type="protein sequence ID" value="MDB8614072.1"/>
    <property type="molecule type" value="Genomic_DNA"/>
</dbReference>
<dbReference type="RefSeq" id="WP_195917972.1">
    <property type="nucleotide sequence ID" value="NZ_JADOZZ010000004.1"/>
</dbReference>
<evidence type="ECO:0000313" key="1">
    <source>
        <dbReference type="EMBL" id="MDB8614072.1"/>
    </source>
</evidence>
<evidence type="ECO:0000313" key="2">
    <source>
        <dbReference type="Proteomes" id="UP001210204"/>
    </source>
</evidence>
<gene>
    <name evidence="1" type="ORF">PNU26_06635</name>
</gene>